<dbReference type="RefSeq" id="WP_171596558.1">
    <property type="nucleotide sequence ID" value="NZ_RZNH01000031.1"/>
</dbReference>
<evidence type="ECO:0000313" key="7">
    <source>
        <dbReference type="Proteomes" id="UP000732105"/>
    </source>
</evidence>
<keyword evidence="7" id="KW-1185">Reference proteome</keyword>
<dbReference type="SUPFAM" id="SSF53649">
    <property type="entry name" value="Alkaline phosphatase-like"/>
    <property type="match status" value="1"/>
</dbReference>
<keyword evidence="3" id="KW-0378">Hydrolase</keyword>
<reference evidence="6 7" key="1">
    <citation type="submission" date="2018-12" db="EMBL/GenBank/DDBJ databases">
        <title>Marinifilum JC070 sp. nov., a marine bacterium isolated from Yongle Blue Hole in the South China Sea.</title>
        <authorList>
            <person name="Fu T."/>
        </authorList>
    </citation>
    <scope>NUCLEOTIDE SEQUENCE [LARGE SCALE GENOMIC DNA]</scope>
    <source>
        <strain evidence="6 7">JC070</strain>
    </source>
</reference>
<dbReference type="PANTHER" id="PTHR42693:SF53">
    <property type="entry name" value="ENDO-4-O-SULFATASE"/>
    <property type="match status" value="1"/>
</dbReference>
<dbReference type="PROSITE" id="PS51257">
    <property type="entry name" value="PROKAR_LIPOPROTEIN"/>
    <property type="match status" value="1"/>
</dbReference>
<dbReference type="Proteomes" id="UP000732105">
    <property type="component" value="Unassembled WGS sequence"/>
</dbReference>
<gene>
    <name evidence="6" type="ORF">ELS83_15930</name>
</gene>
<evidence type="ECO:0000256" key="3">
    <source>
        <dbReference type="ARBA" id="ARBA00022801"/>
    </source>
</evidence>
<dbReference type="PROSITE" id="PS00523">
    <property type="entry name" value="SULFATASE_1"/>
    <property type="match status" value="1"/>
</dbReference>
<evidence type="ECO:0000256" key="4">
    <source>
        <dbReference type="ARBA" id="ARBA00022837"/>
    </source>
</evidence>
<dbReference type="PANTHER" id="PTHR42693">
    <property type="entry name" value="ARYLSULFATASE FAMILY MEMBER"/>
    <property type="match status" value="1"/>
</dbReference>
<dbReference type="InterPro" id="IPR000917">
    <property type="entry name" value="Sulfatase_N"/>
</dbReference>
<evidence type="ECO:0000313" key="6">
    <source>
        <dbReference type="EMBL" id="NOU61296.1"/>
    </source>
</evidence>
<dbReference type="InterPro" id="IPR050738">
    <property type="entry name" value="Sulfatase"/>
</dbReference>
<evidence type="ECO:0000256" key="1">
    <source>
        <dbReference type="ARBA" id="ARBA00008779"/>
    </source>
</evidence>
<dbReference type="InterPro" id="IPR024607">
    <property type="entry name" value="Sulfatase_CS"/>
</dbReference>
<keyword evidence="2" id="KW-0479">Metal-binding</keyword>
<accession>A0ABX1WZA2</accession>
<dbReference type="InterPro" id="IPR017850">
    <property type="entry name" value="Alkaline_phosphatase_core_sf"/>
</dbReference>
<comment type="similarity">
    <text evidence="1">Belongs to the sulfatase family.</text>
</comment>
<sequence length="468" mass="53718">MKYKILIIIGCILTTFSCTKKEEPTKPNVIFIMADDLGYSDLGCYGQKLIQTPNIDRLAAEGMRFTQCYSGASVCAPSRSVLMTGMHTGHTRVRGNFGFGGVKGLAGIDGRVPLKEEDFTIPEMLKQEGYTTAMVGKWGLGEPNTSGEPNLQGFDEFYGFLNQRRAHSYYPEYIWKNNEKVELIGNQNGNKEQYTHDLFADYAIDFINRNREKPFLLYIPLCVPHYKYELPDLGIYKEKDWEQDAKAYAAMITRMDNTIGMLMEALKKNGLDENTIVFFTSDNGAAEVSEKWKLFDSNSPLRGVKRDPYEGAIRVPMIVRYPKQVEAGTISQTPWYFADVLPTIADIAGAPMPDNIDGRSVLPSLEGEIQHLDKRYMYWEFYEKNGWRAVRFGNWKAIQHDMHFKNHQPIELYDINDDISEKKNLAKQYPEIVKQAKEYFNEAHLPSEHYVWRNDSIANQNTTITYDH</sequence>
<dbReference type="Gene3D" id="3.40.720.10">
    <property type="entry name" value="Alkaline Phosphatase, subunit A"/>
    <property type="match status" value="1"/>
</dbReference>
<dbReference type="Pfam" id="PF00884">
    <property type="entry name" value="Sulfatase"/>
    <property type="match status" value="1"/>
</dbReference>
<proteinExistence type="inferred from homology"/>
<evidence type="ECO:0000256" key="2">
    <source>
        <dbReference type="ARBA" id="ARBA00022723"/>
    </source>
</evidence>
<dbReference type="CDD" id="cd16145">
    <property type="entry name" value="ARS_like"/>
    <property type="match status" value="1"/>
</dbReference>
<dbReference type="Gene3D" id="3.30.1120.10">
    <property type="match status" value="1"/>
</dbReference>
<evidence type="ECO:0000259" key="5">
    <source>
        <dbReference type="Pfam" id="PF00884"/>
    </source>
</evidence>
<feature type="domain" description="Sulfatase N-terminal" evidence="5">
    <location>
        <begin position="27"/>
        <end position="350"/>
    </location>
</feature>
<comment type="caution">
    <text evidence="6">The sequence shown here is derived from an EMBL/GenBank/DDBJ whole genome shotgun (WGS) entry which is preliminary data.</text>
</comment>
<name>A0ABX1WZA2_9BACT</name>
<dbReference type="EMBL" id="RZNH01000031">
    <property type="protein sequence ID" value="NOU61296.1"/>
    <property type="molecule type" value="Genomic_DNA"/>
</dbReference>
<keyword evidence="4" id="KW-0106">Calcium</keyword>
<organism evidence="6 7">
    <name type="scientific">Marinifilum caeruleilacunae</name>
    <dbReference type="NCBI Taxonomy" id="2499076"/>
    <lineage>
        <taxon>Bacteria</taxon>
        <taxon>Pseudomonadati</taxon>
        <taxon>Bacteroidota</taxon>
        <taxon>Bacteroidia</taxon>
        <taxon>Marinilabiliales</taxon>
        <taxon>Marinifilaceae</taxon>
    </lineage>
</organism>
<protein>
    <submittedName>
        <fullName evidence="6">DUF4976 domain-containing protein</fullName>
    </submittedName>
</protein>